<keyword evidence="4" id="KW-0378">Hydrolase</keyword>
<dbReference type="GO" id="GO:0006508">
    <property type="term" value="P:proteolysis"/>
    <property type="evidence" value="ECO:0007669"/>
    <property type="project" value="UniProtKB-KW"/>
</dbReference>
<gene>
    <name evidence="7" type="ORF">P879_07756</name>
</gene>
<dbReference type="InterPro" id="IPR036005">
    <property type="entry name" value="Creatinase/aminopeptidase-like"/>
</dbReference>
<dbReference type="AlphaFoldDB" id="A0A8T0D279"/>
<evidence type="ECO:0000313" key="8">
    <source>
        <dbReference type="Proteomes" id="UP000699462"/>
    </source>
</evidence>
<dbReference type="GO" id="GO:0004239">
    <property type="term" value="F:initiator methionyl aminopeptidase activity"/>
    <property type="evidence" value="ECO:0007669"/>
    <property type="project" value="UniProtKB-EC"/>
</dbReference>
<name>A0A8T0D279_9TREM</name>
<keyword evidence="1 5" id="KW-0031">Aminopeptidase</keyword>
<dbReference type="PANTHER" id="PTHR43330">
    <property type="entry name" value="METHIONINE AMINOPEPTIDASE"/>
    <property type="match status" value="1"/>
</dbReference>
<comment type="function">
    <text evidence="5">Cotranslationally removes the N-terminal methionine from nascent proteins. The N-terminal methionine is often cleaved when the second residue in the primary sequence is small and uncharged (Met-Ala-, Cys, Gly, Pro, Ser, Thr, or Val).</text>
</comment>
<keyword evidence="3 5" id="KW-0479">Metal-binding</keyword>
<dbReference type="EC" id="3.4.11.18" evidence="5"/>
<accession>A0A8T0D279</accession>
<reference evidence="7 8" key="1">
    <citation type="submission" date="2019-07" db="EMBL/GenBank/DDBJ databases">
        <title>Annotation for the trematode Paragonimus westermani.</title>
        <authorList>
            <person name="Choi Y.-J."/>
        </authorList>
    </citation>
    <scope>NUCLEOTIDE SEQUENCE [LARGE SCALE GENOMIC DNA]</scope>
    <source>
        <strain evidence="7">180907_Pwestermani</strain>
    </source>
</reference>
<dbReference type="NCBIfam" id="TIGR00500">
    <property type="entry name" value="met_pdase_I"/>
    <property type="match status" value="1"/>
</dbReference>
<dbReference type="EMBL" id="JTDF01021656">
    <property type="protein sequence ID" value="KAF8561556.1"/>
    <property type="molecule type" value="Genomic_DNA"/>
</dbReference>
<feature type="domain" description="Peptidase M24" evidence="6">
    <location>
        <begin position="68"/>
        <end position="329"/>
    </location>
</feature>
<dbReference type="PRINTS" id="PR00599">
    <property type="entry name" value="MAPEPTIDASE"/>
</dbReference>
<dbReference type="Pfam" id="PF00557">
    <property type="entry name" value="Peptidase_M24"/>
    <property type="match status" value="1"/>
</dbReference>
<comment type="similarity">
    <text evidence="5">Belongs to the peptidase M24A family.</text>
</comment>
<keyword evidence="2 5" id="KW-0645">Protease</keyword>
<protein>
    <recommendedName>
        <fullName evidence="5">Methionine aminopeptidase</fullName>
        <ecNumber evidence="5">3.4.11.18</ecNumber>
    </recommendedName>
</protein>
<evidence type="ECO:0000259" key="6">
    <source>
        <dbReference type="Pfam" id="PF00557"/>
    </source>
</evidence>
<evidence type="ECO:0000256" key="4">
    <source>
        <dbReference type="ARBA" id="ARBA00022801"/>
    </source>
</evidence>
<dbReference type="InterPro" id="IPR002467">
    <property type="entry name" value="Pept_M24A_MAP1"/>
</dbReference>
<evidence type="ECO:0000256" key="1">
    <source>
        <dbReference type="ARBA" id="ARBA00022438"/>
    </source>
</evidence>
<dbReference type="Proteomes" id="UP000699462">
    <property type="component" value="Unassembled WGS sequence"/>
</dbReference>
<proteinExistence type="inferred from homology"/>
<dbReference type="InterPro" id="IPR001714">
    <property type="entry name" value="Pept_M24_MAP"/>
</dbReference>
<evidence type="ECO:0000256" key="2">
    <source>
        <dbReference type="ARBA" id="ARBA00022670"/>
    </source>
</evidence>
<sequence>ILRFLFQFSSLGPSCLKFRCVLPRFSRAAHIYGRDVPAHILLPPYVQNKSIHSPTTPVVHTSDDIADLRFAGSVVRQIFEELEVFLKPGLSTQDVDDFVFDTCMSKRVYPSPLGYRGFPKSVCTSVNEVACHGIPSSEQLLLPGDLVSIDISVYTRNGVHGDACRSYVLKLETGCSSNACPSSDRTKLAVFLCSVAKACRDAGIAICAPGTPYTEIARVVSSMADRNGCRVVAGIRGHGVGTFLHGPPDIIHSVHEISPFSTDGSSGQMMEGHVFTIEPCIALAVSNTPDQKDGTSLSPACPIVLQDGWTVVTSDRTLTAQFEHTIVITSTGHSILT</sequence>
<evidence type="ECO:0000256" key="3">
    <source>
        <dbReference type="ARBA" id="ARBA00022723"/>
    </source>
</evidence>
<dbReference type="OrthoDB" id="3209743at2759"/>
<comment type="caution">
    <text evidence="7">The sequence shown here is derived from an EMBL/GenBank/DDBJ whole genome shotgun (WGS) entry which is preliminary data.</text>
</comment>
<feature type="non-terminal residue" evidence="7">
    <location>
        <position position="1"/>
    </location>
</feature>
<keyword evidence="8" id="KW-1185">Reference proteome</keyword>
<dbReference type="PANTHER" id="PTHR43330:SF8">
    <property type="entry name" value="METHIONINE AMINOPEPTIDASE 1D, MITOCHONDRIAL"/>
    <property type="match status" value="1"/>
</dbReference>
<dbReference type="InterPro" id="IPR000994">
    <property type="entry name" value="Pept_M24"/>
</dbReference>
<evidence type="ECO:0000256" key="5">
    <source>
        <dbReference type="RuleBase" id="RU003653"/>
    </source>
</evidence>
<organism evidence="7 8">
    <name type="scientific">Paragonimus westermani</name>
    <dbReference type="NCBI Taxonomy" id="34504"/>
    <lineage>
        <taxon>Eukaryota</taxon>
        <taxon>Metazoa</taxon>
        <taxon>Spiralia</taxon>
        <taxon>Lophotrochozoa</taxon>
        <taxon>Platyhelminthes</taxon>
        <taxon>Trematoda</taxon>
        <taxon>Digenea</taxon>
        <taxon>Plagiorchiida</taxon>
        <taxon>Troglotremata</taxon>
        <taxon>Troglotrematidae</taxon>
        <taxon>Paragonimus</taxon>
    </lineage>
</organism>
<dbReference type="HAMAP" id="MF_01974">
    <property type="entry name" value="MetAP_1"/>
    <property type="match status" value="1"/>
</dbReference>
<comment type="cofactor">
    <cofactor evidence="5">
        <name>Co(2+)</name>
        <dbReference type="ChEBI" id="CHEBI:48828"/>
    </cofactor>
    <cofactor evidence="5">
        <name>Zn(2+)</name>
        <dbReference type="ChEBI" id="CHEBI:29105"/>
    </cofactor>
    <cofactor evidence="5">
        <name>Mn(2+)</name>
        <dbReference type="ChEBI" id="CHEBI:29035"/>
    </cofactor>
    <cofactor evidence="5">
        <name>Fe(2+)</name>
        <dbReference type="ChEBI" id="CHEBI:29033"/>
    </cofactor>
    <text evidence="5">Binds 2 divalent metal cations per subunit. Has a high-affinity and a low affinity metal-binding site. The true nature of the physiological cofactor is under debate. The enzyme is active with cobalt, zinc, manganese or divalent iron ions.</text>
</comment>
<dbReference type="SUPFAM" id="SSF55920">
    <property type="entry name" value="Creatinase/aminopeptidase"/>
    <property type="match status" value="1"/>
</dbReference>
<dbReference type="GO" id="GO:0046872">
    <property type="term" value="F:metal ion binding"/>
    <property type="evidence" value="ECO:0007669"/>
    <property type="project" value="UniProtKB-KW"/>
</dbReference>
<dbReference type="Gene3D" id="3.90.230.10">
    <property type="entry name" value="Creatinase/methionine aminopeptidase superfamily"/>
    <property type="match status" value="1"/>
</dbReference>
<comment type="catalytic activity">
    <reaction evidence="5">
        <text>Release of N-terminal amino acids, preferentially methionine, from peptides and arylamides.</text>
        <dbReference type="EC" id="3.4.11.18"/>
    </reaction>
</comment>
<dbReference type="GO" id="GO:0070006">
    <property type="term" value="F:metalloaminopeptidase activity"/>
    <property type="evidence" value="ECO:0007669"/>
    <property type="project" value="InterPro"/>
</dbReference>
<evidence type="ECO:0000313" key="7">
    <source>
        <dbReference type="EMBL" id="KAF8561556.1"/>
    </source>
</evidence>